<proteinExistence type="predicted"/>
<sequence>MCFGERTTFVCSVDGCTNKHWETKYYAFDADPDSGKCDAGSFLGTCAEPWLVYHQEEIMCRECSTRWTEKSPPPPPTPVTWHPQDHTHSLPTLPTYEQFEQAILKSGELTGPMIVARELNRQPRDGHSIVTQQNVPEHHLLGQIEDIIRRRNADDLAPEGSVYTPNVADSIGATTDADDVHPPPPTTPVRALSRSEIPAAVFEGPLPQALLNDTPLPAYDQVASRGHAPVYSVWDLGDIPINLRTLKRLSDYDYYLRKALSNDLQNQIVSIVDATSTAMIMPHRCSVTKLQKIADAAQYLEEGLARLYNKANDRQNIVFQYNTTSATENQVAEWVAEITRNPENSVRSHARRFTEWIRRLEYELMLDFRLDNPVDGYKLPDGSSYPDCQQINRILEQEEVRDQRIMHGENWDETSGTYVEASDTDKLLIADIKRRDKEFPSTYRPNDHYGDQDKPSWRDGTRGPVHADTHIPIRVPTAFGVPAPRPLPGPNDPREVIELEADQPRVVIDLTADSPGDPMEID</sequence>
<evidence type="ECO:0000313" key="2">
    <source>
        <dbReference type="EMBL" id="KEQ62134.1"/>
    </source>
</evidence>
<dbReference type="Proteomes" id="UP000030672">
    <property type="component" value="Unassembled WGS sequence"/>
</dbReference>
<dbReference type="AlphaFoldDB" id="A0A074VSE1"/>
<accession>A0A074VSE1</accession>
<organism evidence="2 3">
    <name type="scientific">Aureobasidium melanogenum (strain CBS 110374)</name>
    <name type="common">Aureobasidium pullulans var. melanogenum</name>
    <dbReference type="NCBI Taxonomy" id="1043003"/>
    <lineage>
        <taxon>Eukaryota</taxon>
        <taxon>Fungi</taxon>
        <taxon>Dikarya</taxon>
        <taxon>Ascomycota</taxon>
        <taxon>Pezizomycotina</taxon>
        <taxon>Dothideomycetes</taxon>
        <taxon>Dothideomycetidae</taxon>
        <taxon>Dothideales</taxon>
        <taxon>Saccotheciaceae</taxon>
        <taxon>Aureobasidium</taxon>
    </lineage>
</organism>
<evidence type="ECO:0000256" key="1">
    <source>
        <dbReference type="SAM" id="MobiDB-lite"/>
    </source>
</evidence>
<dbReference type="RefSeq" id="XP_040879157.1">
    <property type="nucleotide sequence ID" value="XM_041028218.1"/>
</dbReference>
<protein>
    <submittedName>
        <fullName evidence="2">Uncharacterized protein</fullName>
    </submittedName>
</protein>
<evidence type="ECO:0000313" key="3">
    <source>
        <dbReference type="Proteomes" id="UP000030672"/>
    </source>
</evidence>
<gene>
    <name evidence="2" type="ORF">M437DRAFT_85043</name>
</gene>
<reference evidence="2 3" key="1">
    <citation type="journal article" date="2014" name="BMC Genomics">
        <title>Genome sequencing of four Aureobasidium pullulans varieties: biotechnological potential, stress tolerance, and description of new species.</title>
        <authorList>
            <person name="Gostin Ar C."/>
            <person name="Ohm R.A."/>
            <person name="Kogej T."/>
            <person name="Sonjak S."/>
            <person name="Turk M."/>
            <person name="Zajc J."/>
            <person name="Zalar P."/>
            <person name="Grube M."/>
            <person name="Sun H."/>
            <person name="Han J."/>
            <person name="Sharma A."/>
            <person name="Chiniquy J."/>
            <person name="Ngan C.Y."/>
            <person name="Lipzen A."/>
            <person name="Barry K."/>
            <person name="Grigoriev I.V."/>
            <person name="Gunde-Cimerman N."/>
        </authorList>
    </citation>
    <scope>NUCLEOTIDE SEQUENCE [LARGE SCALE GENOMIC DNA]</scope>
    <source>
        <strain evidence="2 3">CBS 110374</strain>
    </source>
</reference>
<feature type="region of interest" description="Disordered" evidence="1">
    <location>
        <begin position="158"/>
        <end position="190"/>
    </location>
</feature>
<dbReference type="EMBL" id="KL584835">
    <property type="protein sequence ID" value="KEQ62134.1"/>
    <property type="molecule type" value="Genomic_DNA"/>
</dbReference>
<keyword evidence="3" id="KW-1185">Reference proteome</keyword>
<feature type="region of interest" description="Disordered" evidence="1">
    <location>
        <begin position="439"/>
        <end position="460"/>
    </location>
</feature>
<dbReference type="GeneID" id="63921591"/>
<dbReference type="HOGENOM" id="CLU_595771_0_0_1"/>
<name>A0A074VSE1_AURM1</name>